<dbReference type="NCBIfam" id="TIGR01640">
    <property type="entry name" value="F_box_assoc_1"/>
    <property type="match status" value="1"/>
</dbReference>
<dbReference type="CDD" id="cd22157">
    <property type="entry name" value="F-box_AtFBW1-like"/>
    <property type="match status" value="1"/>
</dbReference>
<dbReference type="SUPFAM" id="SSF50965">
    <property type="entry name" value="Galactose oxidase, central domain"/>
    <property type="match status" value="1"/>
</dbReference>
<feature type="domain" description="F-box" evidence="1">
    <location>
        <begin position="19"/>
        <end position="65"/>
    </location>
</feature>
<dbReference type="SUPFAM" id="SSF81383">
    <property type="entry name" value="F-box domain"/>
    <property type="match status" value="1"/>
</dbReference>
<accession>A0ABD2YH05</accession>
<dbReference type="InterPro" id="IPR036047">
    <property type="entry name" value="F-box-like_dom_sf"/>
</dbReference>
<gene>
    <name evidence="2" type="ORF">ACH5RR_032066</name>
</gene>
<reference evidence="2 3" key="1">
    <citation type="submission" date="2024-11" db="EMBL/GenBank/DDBJ databases">
        <title>A near-complete genome assembly of Cinchona calisaya.</title>
        <authorList>
            <person name="Lian D.C."/>
            <person name="Zhao X.W."/>
            <person name="Wei L."/>
        </authorList>
    </citation>
    <scope>NUCLEOTIDE SEQUENCE [LARGE SCALE GENOMIC DNA]</scope>
    <source>
        <tissue evidence="2">Nenye</tissue>
    </source>
</reference>
<dbReference type="PANTHER" id="PTHR31672">
    <property type="entry name" value="BNACNNG10540D PROTEIN"/>
    <property type="match status" value="1"/>
</dbReference>
<dbReference type="InterPro" id="IPR017451">
    <property type="entry name" value="F-box-assoc_interact_dom"/>
</dbReference>
<dbReference type="EMBL" id="JBJUIK010000013">
    <property type="protein sequence ID" value="KAL3506684.1"/>
    <property type="molecule type" value="Genomic_DNA"/>
</dbReference>
<protein>
    <recommendedName>
        <fullName evidence="1">F-box domain-containing protein</fullName>
    </recommendedName>
</protein>
<comment type="caution">
    <text evidence="2">The sequence shown here is derived from an EMBL/GenBank/DDBJ whole genome shotgun (WGS) entry which is preliminary data.</text>
</comment>
<dbReference type="InterPro" id="IPR006527">
    <property type="entry name" value="F-box-assoc_dom_typ1"/>
</dbReference>
<dbReference type="Gene3D" id="1.20.1280.50">
    <property type="match status" value="1"/>
</dbReference>
<dbReference type="InterPro" id="IPR011043">
    <property type="entry name" value="Gal_Oxase/kelch_b-propeller"/>
</dbReference>
<evidence type="ECO:0000259" key="1">
    <source>
        <dbReference type="PROSITE" id="PS50181"/>
    </source>
</evidence>
<dbReference type="SMART" id="SM00256">
    <property type="entry name" value="FBOX"/>
    <property type="match status" value="1"/>
</dbReference>
<dbReference type="InterPro" id="IPR050796">
    <property type="entry name" value="SCF_F-box_component"/>
</dbReference>
<dbReference type="Pfam" id="PF00646">
    <property type="entry name" value="F-box"/>
    <property type="match status" value="1"/>
</dbReference>
<sequence length="380" mass="43172">MNMQNHQSPESSLLPEVPKQQLPNLPQELIVDILTRLPIKSLLKFRCVSKTWLSLISSPHFIKSHLMNSTKSNNHAHHSLLLAPIDAPTELYTCSLYSVLYEKSPVNAFKIQLPWQSMYPRLSFVGCCNGMFCLSEGHDNLILLNPSTRKYKILPNSGVDLRKFRYLTYGFGYDESNDDYKVVEVGCFCRYGMNYQTVVNIYSLRTNSWRRIQDYQGGFISSCSGVFVNGAIHWLVVSRDGSSFSWGVVSLNLATENYGEIIQPNYGKGNFDLSLGVLEGCLCVFCNHYEIQLDVWVMKEYGVKESWTKLVNIPYSASFKGRALPLFVSETGEVLLKHDYCLMLYNRTDNVFMNLDIRMLGANLTGVASTYIESMVSPQL</sequence>
<dbReference type="Proteomes" id="UP001630127">
    <property type="component" value="Unassembled WGS sequence"/>
</dbReference>
<dbReference type="InterPro" id="IPR001810">
    <property type="entry name" value="F-box_dom"/>
</dbReference>
<keyword evidence="3" id="KW-1185">Reference proteome</keyword>
<evidence type="ECO:0000313" key="3">
    <source>
        <dbReference type="Proteomes" id="UP001630127"/>
    </source>
</evidence>
<dbReference type="PROSITE" id="PS50181">
    <property type="entry name" value="FBOX"/>
    <property type="match status" value="1"/>
</dbReference>
<organism evidence="2 3">
    <name type="scientific">Cinchona calisaya</name>
    <dbReference type="NCBI Taxonomy" id="153742"/>
    <lineage>
        <taxon>Eukaryota</taxon>
        <taxon>Viridiplantae</taxon>
        <taxon>Streptophyta</taxon>
        <taxon>Embryophyta</taxon>
        <taxon>Tracheophyta</taxon>
        <taxon>Spermatophyta</taxon>
        <taxon>Magnoliopsida</taxon>
        <taxon>eudicotyledons</taxon>
        <taxon>Gunneridae</taxon>
        <taxon>Pentapetalae</taxon>
        <taxon>asterids</taxon>
        <taxon>lamiids</taxon>
        <taxon>Gentianales</taxon>
        <taxon>Rubiaceae</taxon>
        <taxon>Cinchonoideae</taxon>
        <taxon>Cinchoneae</taxon>
        <taxon>Cinchona</taxon>
    </lineage>
</organism>
<dbReference type="PANTHER" id="PTHR31672:SF13">
    <property type="entry name" value="F-BOX PROTEIN CPR30-LIKE"/>
    <property type="match status" value="1"/>
</dbReference>
<evidence type="ECO:0000313" key="2">
    <source>
        <dbReference type="EMBL" id="KAL3506684.1"/>
    </source>
</evidence>
<dbReference type="Pfam" id="PF07734">
    <property type="entry name" value="FBA_1"/>
    <property type="match status" value="1"/>
</dbReference>
<dbReference type="AlphaFoldDB" id="A0ABD2YH05"/>
<name>A0ABD2YH05_9GENT</name>
<proteinExistence type="predicted"/>